<dbReference type="Pfam" id="PF14539">
    <property type="entry name" value="DUF4442"/>
    <property type="match status" value="1"/>
</dbReference>
<gene>
    <name evidence="1" type="ORF">EV695_2396</name>
</gene>
<dbReference type="InterPro" id="IPR029069">
    <property type="entry name" value="HotDog_dom_sf"/>
</dbReference>
<dbReference type="AlphaFoldDB" id="A0A4R1EX75"/>
<dbReference type="SUPFAM" id="SSF54637">
    <property type="entry name" value="Thioesterase/thiol ester dehydrase-isomerase"/>
    <property type="match status" value="1"/>
</dbReference>
<comment type="caution">
    <text evidence="1">The sequence shown here is derived from an EMBL/GenBank/DDBJ whole genome shotgun (WGS) entry which is preliminary data.</text>
</comment>
<dbReference type="InterPro" id="IPR027961">
    <property type="entry name" value="DUF4442"/>
</dbReference>
<sequence>MSKFFQFNTIKFVEKYFGFLSEEKQLEWWPAWWMMRIKVTSLSDNWRKVRITLPLTWISKNHGGGMFGGFQASLADPIAPLACAKVFSDYQVWTRKLTVDFQRPGTTDLELRFDFPREQEEQIFKELEERGRSNPVFEYGLYLSTGELCTLVECVVAIRKAGYVKRNLTN</sequence>
<dbReference type="Proteomes" id="UP000294887">
    <property type="component" value="Unassembled WGS sequence"/>
</dbReference>
<evidence type="ECO:0000313" key="2">
    <source>
        <dbReference type="Proteomes" id="UP000294887"/>
    </source>
</evidence>
<name>A0A4R1EX75_9GAMM</name>
<proteinExistence type="predicted"/>
<keyword evidence="2" id="KW-1185">Reference proteome</keyword>
<dbReference type="EMBL" id="SMFQ01000004">
    <property type="protein sequence ID" value="TCJ84439.1"/>
    <property type="molecule type" value="Genomic_DNA"/>
</dbReference>
<dbReference type="Gene3D" id="3.10.129.10">
    <property type="entry name" value="Hotdog Thioesterase"/>
    <property type="match status" value="1"/>
</dbReference>
<accession>A0A4R1EX75</accession>
<dbReference type="RefSeq" id="WP_243651591.1">
    <property type="nucleotide sequence ID" value="NZ_BAAAFU010000006.1"/>
</dbReference>
<organism evidence="1 2">
    <name type="scientific">Cocleimonas flava</name>
    <dbReference type="NCBI Taxonomy" id="634765"/>
    <lineage>
        <taxon>Bacteria</taxon>
        <taxon>Pseudomonadati</taxon>
        <taxon>Pseudomonadota</taxon>
        <taxon>Gammaproteobacteria</taxon>
        <taxon>Thiotrichales</taxon>
        <taxon>Thiotrichaceae</taxon>
        <taxon>Cocleimonas</taxon>
    </lineage>
</organism>
<reference evidence="1 2" key="1">
    <citation type="submission" date="2019-03" db="EMBL/GenBank/DDBJ databases">
        <title>Genomic Encyclopedia of Type Strains, Phase IV (KMG-IV): sequencing the most valuable type-strain genomes for metagenomic binning, comparative biology and taxonomic classification.</title>
        <authorList>
            <person name="Goeker M."/>
        </authorList>
    </citation>
    <scope>NUCLEOTIDE SEQUENCE [LARGE SCALE GENOMIC DNA]</scope>
    <source>
        <strain evidence="1 2">DSM 24830</strain>
    </source>
</reference>
<evidence type="ECO:0000313" key="1">
    <source>
        <dbReference type="EMBL" id="TCJ84439.1"/>
    </source>
</evidence>
<protein>
    <submittedName>
        <fullName evidence="1">Acyl-coenzyme A thioesterase PaaI-like protein</fullName>
    </submittedName>
</protein>